<comment type="caution">
    <text evidence="1">The sequence shown here is derived from an EMBL/GenBank/DDBJ whole genome shotgun (WGS) entry which is preliminary data.</text>
</comment>
<evidence type="ECO:0000313" key="2">
    <source>
        <dbReference type="Proteomes" id="UP000217005"/>
    </source>
</evidence>
<dbReference type="AlphaFoldDB" id="A0A261SDG9"/>
<name>A0A261SDG9_9BORD</name>
<dbReference type="EMBL" id="NEVL01000003">
    <property type="protein sequence ID" value="OZI35406.1"/>
    <property type="molecule type" value="Genomic_DNA"/>
</dbReference>
<evidence type="ECO:0008006" key="3">
    <source>
        <dbReference type="Google" id="ProtNLM"/>
    </source>
</evidence>
<organism evidence="1 2">
    <name type="scientific">Bordetella genomosp. 1</name>
    <dbReference type="NCBI Taxonomy" id="1395607"/>
    <lineage>
        <taxon>Bacteria</taxon>
        <taxon>Pseudomonadati</taxon>
        <taxon>Pseudomonadota</taxon>
        <taxon>Betaproteobacteria</taxon>
        <taxon>Burkholderiales</taxon>
        <taxon>Alcaligenaceae</taxon>
        <taxon>Bordetella</taxon>
    </lineage>
</organism>
<proteinExistence type="predicted"/>
<dbReference type="RefSeq" id="WP_094826215.1">
    <property type="nucleotide sequence ID" value="NZ_NEVL01000003.1"/>
</dbReference>
<protein>
    <recommendedName>
        <fullName evidence="3">SMI1/KNR4 family protein</fullName>
    </recommendedName>
</protein>
<reference evidence="1 2" key="1">
    <citation type="submission" date="2017-05" db="EMBL/GenBank/DDBJ databases">
        <title>Complete and WGS of Bordetella genogroups.</title>
        <authorList>
            <person name="Spilker T."/>
            <person name="LiPuma J."/>
        </authorList>
    </citation>
    <scope>NUCLEOTIDE SEQUENCE [LARGE SCALE GENOMIC DNA]</scope>
    <source>
        <strain evidence="1 2">AU17610</strain>
    </source>
</reference>
<dbReference type="Proteomes" id="UP000217005">
    <property type="component" value="Unassembled WGS sequence"/>
</dbReference>
<accession>A0A261SDG9</accession>
<sequence length="246" mass="27315">MNDAPYLITPKLHLATDTEVQALADWLGQPLPAGYADYVTRLGRGAYDNRVIVRPPPEIPAETAPEQDFVREWFDEFWGEDPSITRDEAARGIPFGYSVDGDKILYSRERAQLFVLPRHDDRVYWMPRGFADPLDWGEGPHLRSPFLTFDSGIDRATVELFTAQSLRVAQVAEAITAHLPAAHRLDAAWGTLLYLPTVHGRAQLTQSPGDTRVGARLDYDAGATAALAKVLDALEALGMFVTNRMP</sequence>
<evidence type="ECO:0000313" key="1">
    <source>
        <dbReference type="EMBL" id="OZI35406.1"/>
    </source>
</evidence>
<dbReference type="OrthoDB" id="8685679at2"/>
<gene>
    <name evidence="1" type="ORF">CEG14_09950</name>
</gene>